<dbReference type="PANTHER" id="PTHR13710:SF154">
    <property type="entry name" value="RECQ HELICASE, PUTATIVE (AFU_ORTHOLOGUE AFUA_6G14720)-RELATED"/>
    <property type="match status" value="1"/>
</dbReference>
<dbReference type="Gene3D" id="3.40.50.300">
    <property type="entry name" value="P-loop containing nucleotide triphosphate hydrolases"/>
    <property type="match status" value="1"/>
</dbReference>
<comment type="caution">
    <text evidence="5">The sequence shown here is derived from an EMBL/GenBank/DDBJ whole genome shotgun (WGS) entry which is preliminary data.</text>
</comment>
<dbReference type="InterPro" id="IPR027417">
    <property type="entry name" value="P-loop_NTPase"/>
</dbReference>
<dbReference type="EC" id="5.6.2.4" evidence="3"/>
<name>A0AAN6YKV8_9PEZI</name>
<dbReference type="GO" id="GO:0016787">
    <property type="term" value="F:hydrolase activity"/>
    <property type="evidence" value="ECO:0007669"/>
    <property type="project" value="UniProtKB-KW"/>
</dbReference>
<dbReference type="GO" id="GO:0043138">
    <property type="term" value="F:3'-5' DNA helicase activity"/>
    <property type="evidence" value="ECO:0007669"/>
    <property type="project" value="UniProtKB-EC"/>
</dbReference>
<evidence type="ECO:0000313" key="5">
    <source>
        <dbReference type="EMBL" id="KAK4221164.1"/>
    </source>
</evidence>
<dbReference type="GO" id="GO:0000724">
    <property type="term" value="P:double-strand break repair via homologous recombination"/>
    <property type="evidence" value="ECO:0007669"/>
    <property type="project" value="TreeGrafter"/>
</dbReference>
<dbReference type="GO" id="GO:0005694">
    <property type="term" value="C:chromosome"/>
    <property type="evidence" value="ECO:0007669"/>
    <property type="project" value="TreeGrafter"/>
</dbReference>
<evidence type="ECO:0000259" key="4">
    <source>
        <dbReference type="PROSITE" id="PS51194"/>
    </source>
</evidence>
<organism evidence="5 6">
    <name type="scientific">Podospora fimiseda</name>
    <dbReference type="NCBI Taxonomy" id="252190"/>
    <lineage>
        <taxon>Eukaryota</taxon>
        <taxon>Fungi</taxon>
        <taxon>Dikarya</taxon>
        <taxon>Ascomycota</taxon>
        <taxon>Pezizomycotina</taxon>
        <taxon>Sordariomycetes</taxon>
        <taxon>Sordariomycetidae</taxon>
        <taxon>Sordariales</taxon>
        <taxon>Podosporaceae</taxon>
        <taxon>Podospora</taxon>
    </lineage>
</organism>
<dbReference type="GO" id="GO:0009378">
    <property type="term" value="F:four-way junction helicase activity"/>
    <property type="evidence" value="ECO:0007669"/>
    <property type="project" value="TreeGrafter"/>
</dbReference>
<accession>A0AAN6YKV8</accession>
<dbReference type="Pfam" id="PF00271">
    <property type="entry name" value="Helicase_C"/>
    <property type="match status" value="1"/>
</dbReference>
<dbReference type="EMBL" id="MU865578">
    <property type="protein sequence ID" value="KAK4221164.1"/>
    <property type="molecule type" value="Genomic_DNA"/>
</dbReference>
<dbReference type="SUPFAM" id="SSF52540">
    <property type="entry name" value="P-loop containing nucleoside triphosphate hydrolases"/>
    <property type="match status" value="1"/>
</dbReference>
<evidence type="ECO:0000256" key="2">
    <source>
        <dbReference type="ARBA" id="ARBA00034617"/>
    </source>
</evidence>
<keyword evidence="6" id="KW-1185">Reference proteome</keyword>
<gene>
    <name evidence="5" type="ORF">QBC38DRAFT_505128</name>
</gene>
<evidence type="ECO:0000256" key="3">
    <source>
        <dbReference type="ARBA" id="ARBA00034808"/>
    </source>
</evidence>
<evidence type="ECO:0000313" key="6">
    <source>
        <dbReference type="Proteomes" id="UP001301958"/>
    </source>
</evidence>
<reference evidence="5" key="2">
    <citation type="submission" date="2023-05" db="EMBL/GenBank/DDBJ databases">
        <authorList>
            <consortium name="Lawrence Berkeley National Laboratory"/>
            <person name="Steindorff A."/>
            <person name="Hensen N."/>
            <person name="Bonometti L."/>
            <person name="Westerberg I."/>
            <person name="Brannstrom I.O."/>
            <person name="Guillou S."/>
            <person name="Cros-Aarteil S."/>
            <person name="Calhoun S."/>
            <person name="Haridas S."/>
            <person name="Kuo A."/>
            <person name="Mondo S."/>
            <person name="Pangilinan J."/>
            <person name="Riley R."/>
            <person name="Labutti K."/>
            <person name="Andreopoulos B."/>
            <person name="Lipzen A."/>
            <person name="Chen C."/>
            <person name="Yanf M."/>
            <person name="Daum C."/>
            <person name="Ng V."/>
            <person name="Clum A."/>
            <person name="Ohm R."/>
            <person name="Martin F."/>
            <person name="Silar P."/>
            <person name="Natvig D."/>
            <person name="Lalanne C."/>
            <person name="Gautier V."/>
            <person name="Ament-Velasquez S.L."/>
            <person name="Kruys A."/>
            <person name="Hutchinson M.I."/>
            <person name="Powell A.J."/>
            <person name="Barry K."/>
            <person name="Miller A.N."/>
            <person name="Grigoriev I.V."/>
            <person name="Debuchy R."/>
            <person name="Gladieux P."/>
            <person name="Thoren M.H."/>
            <person name="Johannesson H."/>
        </authorList>
    </citation>
    <scope>NUCLEOTIDE SEQUENCE</scope>
    <source>
        <strain evidence="5">CBS 990.96</strain>
    </source>
</reference>
<feature type="domain" description="Helicase C-terminal" evidence="4">
    <location>
        <begin position="65"/>
        <end position="219"/>
    </location>
</feature>
<evidence type="ECO:0000256" key="1">
    <source>
        <dbReference type="ARBA" id="ARBA00005446"/>
    </source>
</evidence>
<proteinExistence type="inferred from homology"/>
<comment type="similarity">
    <text evidence="1">Belongs to the helicase family. RecQ subfamily.</text>
</comment>
<dbReference type="Proteomes" id="UP001301958">
    <property type="component" value="Unassembled WGS sequence"/>
</dbReference>
<keyword evidence="5" id="KW-0378">Hydrolase</keyword>
<reference evidence="5" key="1">
    <citation type="journal article" date="2023" name="Mol. Phylogenet. Evol.">
        <title>Genome-scale phylogeny and comparative genomics of the fungal order Sordariales.</title>
        <authorList>
            <person name="Hensen N."/>
            <person name="Bonometti L."/>
            <person name="Westerberg I."/>
            <person name="Brannstrom I.O."/>
            <person name="Guillou S."/>
            <person name="Cros-Aarteil S."/>
            <person name="Calhoun S."/>
            <person name="Haridas S."/>
            <person name="Kuo A."/>
            <person name="Mondo S."/>
            <person name="Pangilinan J."/>
            <person name="Riley R."/>
            <person name="LaButti K."/>
            <person name="Andreopoulos B."/>
            <person name="Lipzen A."/>
            <person name="Chen C."/>
            <person name="Yan M."/>
            <person name="Daum C."/>
            <person name="Ng V."/>
            <person name="Clum A."/>
            <person name="Steindorff A."/>
            <person name="Ohm R.A."/>
            <person name="Martin F."/>
            <person name="Silar P."/>
            <person name="Natvig D.O."/>
            <person name="Lalanne C."/>
            <person name="Gautier V."/>
            <person name="Ament-Velasquez S.L."/>
            <person name="Kruys A."/>
            <person name="Hutchinson M.I."/>
            <person name="Powell A.J."/>
            <person name="Barry K."/>
            <person name="Miller A.N."/>
            <person name="Grigoriev I.V."/>
            <person name="Debuchy R."/>
            <person name="Gladieux P."/>
            <person name="Hiltunen Thoren M."/>
            <person name="Johannesson H."/>
        </authorList>
    </citation>
    <scope>NUCLEOTIDE SEQUENCE</scope>
    <source>
        <strain evidence="5">CBS 990.96</strain>
    </source>
</reference>
<dbReference type="AlphaFoldDB" id="A0AAN6YKV8"/>
<dbReference type="InterPro" id="IPR001650">
    <property type="entry name" value="Helicase_C-like"/>
</dbReference>
<dbReference type="GO" id="GO:0005737">
    <property type="term" value="C:cytoplasm"/>
    <property type="evidence" value="ECO:0007669"/>
    <property type="project" value="TreeGrafter"/>
</dbReference>
<dbReference type="PROSITE" id="PS51194">
    <property type="entry name" value="HELICASE_CTER"/>
    <property type="match status" value="1"/>
</dbReference>
<dbReference type="SMART" id="SM00490">
    <property type="entry name" value="HELICc"/>
    <property type="match status" value="1"/>
</dbReference>
<protein>
    <recommendedName>
        <fullName evidence="3">DNA 3'-5' helicase</fullName>
        <ecNumber evidence="3">5.6.2.4</ecNumber>
    </recommendedName>
</protein>
<comment type="catalytic activity">
    <reaction evidence="2">
        <text>Couples ATP hydrolysis with the unwinding of duplex DNA by translocating in the 3'-5' direction.</text>
        <dbReference type="EC" id="5.6.2.4"/>
    </reaction>
</comment>
<dbReference type="PANTHER" id="PTHR13710">
    <property type="entry name" value="DNA HELICASE RECQ FAMILY MEMBER"/>
    <property type="match status" value="1"/>
</dbReference>
<sequence length="495" mass="57302">MLGLKGLVETETQLVYLTATLRPSDEAEFGRLVGLPREGVRWFRGTTTRRNVQYQIRRYKTEEESEEDALAALAEEKKQKYGKQGQIIVYCDTVKKAVQYAKMLEGLCYHRGVGSQEEKKAIVRQLTEGRHQVFTATNALGLGVDAPTIRVVIHVGTVRRLRDYAQESGRAGRDREKSEAIILKPIRYQGRGRKQRRAVEETAEQAEMRGIERAMWEFLETAGCVRVVLDREMDGRTDRKGCEDGDERCYRCEAAAPVAMETVRQKQKWREEEDRRLVEILDEQETEGQGMSPDLRADVEVKTYRTRARRRKHGWDVRIEQSEEALEVERFKEILEEWATGCMWCRATGEEKRVYSGHRLEECMEEDSGVVRQTVERVRRKIRWEKYSGCFDCGIPQGICKRYRAKVDGGYERVQGGSCQFLGVLIESVVSMWGANSSEAEVFFQERMRQRGVEWDGLDEGELVKWMGRKVRWGGFESNEMCRAMVGLYKVHNKN</sequence>